<evidence type="ECO:0000256" key="4">
    <source>
        <dbReference type="SAM" id="SignalP"/>
    </source>
</evidence>
<dbReference type="PROSITE" id="PS00922">
    <property type="entry name" value="TRANSGLYCOSYLASE"/>
    <property type="match status" value="1"/>
</dbReference>
<dbReference type="PANTHER" id="PTHR37423">
    <property type="entry name" value="SOLUBLE LYTIC MUREIN TRANSGLYCOSYLASE-RELATED"/>
    <property type="match status" value="1"/>
</dbReference>
<dbReference type="RefSeq" id="WP_164624541.1">
    <property type="nucleotide sequence ID" value="NZ_JAAIVJ010000003.1"/>
</dbReference>
<feature type="chain" id="PRO_5027106217" evidence="4">
    <location>
        <begin position="21"/>
        <end position="646"/>
    </location>
</feature>
<dbReference type="PANTHER" id="PTHR37423:SF2">
    <property type="entry name" value="MEMBRANE-BOUND LYTIC MUREIN TRANSGLYCOSYLASE C"/>
    <property type="match status" value="1"/>
</dbReference>
<feature type="domain" description="Transglycosylase SLT" evidence="5">
    <location>
        <begin position="492"/>
        <end position="593"/>
    </location>
</feature>
<evidence type="ECO:0000256" key="1">
    <source>
        <dbReference type="ARBA" id="ARBA00007734"/>
    </source>
</evidence>
<dbReference type="Gene3D" id="1.10.530.10">
    <property type="match status" value="1"/>
</dbReference>
<organism evidence="6 7">
    <name type="scientific">Tabrizicola oligotrophica</name>
    <dbReference type="NCBI Taxonomy" id="2710650"/>
    <lineage>
        <taxon>Bacteria</taxon>
        <taxon>Pseudomonadati</taxon>
        <taxon>Pseudomonadota</taxon>
        <taxon>Alphaproteobacteria</taxon>
        <taxon>Rhodobacterales</taxon>
        <taxon>Paracoccaceae</taxon>
        <taxon>Tabrizicola</taxon>
    </lineage>
</organism>
<dbReference type="SUPFAM" id="SSF48435">
    <property type="entry name" value="Bacterial muramidases"/>
    <property type="match status" value="1"/>
</dbReference>
<dbReference type="EMBL" id="JAAIVJ010000003">
    <property type="protein sequence ID" value="NEY90266.1"/>
    <property type="molecule type" value="Genomic_DNA"/>
</dbReference>
<dbReference type="GO" id="GO:0004553">
    <property type="term" value="F:hydrolase activity, hydrolyzing O-glycosyl compounds"/>
    <property type="evidence" value="ECO:0007669"/>
    <property type="project" value="InterPro"/>
</dbReference>
<comment type="caution">
    <text evidence="6">The sequence shown here is derived from an EMBL/GenBank/DDBJ whole genome shotgun (WGS) entry which is preliminary data.</text>
</comment>
<dbReference type="InterPro" id="IPR000189">
    <property type="entry name" value="Transglyc_AS"/>
</dbReference>
<dbReference type="GO" id="GO:0016020">
    <property type="term" value="C:membrane"/>
    <property type="evidence" value="ECO:0007669"/>
    <property type="project" value="InterPro"/>
</dbReference>
<dbReference type="Gene3D" id="1.25.20.10">
    <property type="entry name" value="Bacterial muramidases"/>
    <property type="match status" value="1"/>
</dbReference>
<proteinExistence type="inferred from homology"/>
<evidence type="ECO:0000313" key="6">
    <source>
        <dbReference type="EMBL" id="NEY90266.1"/>
    </source>
</evidence>
<accession>A0A6M0QS62</accession>
<sequence length="646" mass="69456">MKRLALMIPVLAAMALPAHAGPTEDALREGLRLASGKDWANASAAVAGVGGGAADLVEWHRLRGGDEAARLGDYEAFLARHPDWPGLALLREKGEVAVARSTDPARVIAYFGAAKPATGEGAVALVKALMQSARPGEAEAEAHRAWAVLKFEADEEAALLDLQGEAMAVAHEVRLDNLLWDGKRTAEALRMVPRVSAGWQALAKARLALRADKAGASALIDAVPAALKDDPGLAYERFLWRMRRDNYPDATELLLERSDSPARLGRPEAWAERRALLARWLMRNGQESTAYRLAARHHLKEGSDRADLEFLAGFIALRKLGDADTALRHFADLKAGVKTPISLSRADYWTGRALEAKGDATGAQAAYQSAAQYQTAYYGQLAAEKLGLSLDPALIAVGEPARGYKTAAFAGSSVLAAARLAEDVGDTNLAKRFFLHLAESQDRAGLEALSDLALLLEDPHIALVVAKQAAEKGWILPRAYYPVPDMVPDNLAVSRALALAISRRESEFDPAARSHANAMGLMQLLPETAGRMAKGMGLAHETRQLTSDPAHNATLGAAYLAKMVEEFGPSVAMVASGYNAGPGRPRKWVAEFGDPRSGDPVDWVETIPFAETRTYVMRVSESLVIYRQRLKGQAGPVRLTAELTGQ</sequence>
<keyword evidence="3 4" id="KW-0732">Signal</keyword>
<name>A0A6M0QS62_9RHOB</name>
<dbReference type="InterPro" id="IPR008939">
    <property type="entry name" value="Lytic_TGlycosylase_superhlx_U"/>
</dbReference>
<dbReference type="Pfam" id="PF01464">
    <property type="entry name" value="SLT"/>
    <property type="match status" value="1"/>
</dbReference>
<dbReference type="GO" id="GO:0042597">
    <property type="term" value="C:periplasmic space"/>
    <property type="evidence" value="ECO:0007669"/>
    <property type="project" value="InterPro"/>
</dbReference>
<dbReference type="InterPro" id="IPR008258">
    <property type="entry name" value="Transglycosylase_SLT_dom_1"/>
</dbReference>
<evidence type="ECO:0000313" key="7">
    <source>
        <dbReference type="Proteomes" id="UP000477782"/>
    </source>
</evidence>
<feature type="signal peptide" evidence="4">
    <location>
        <begin position="1"/>
        <end position="20"/>
    </location>
</feature>
<dbReference type="Proteomes" id="UP000477782">
    <property type="component" value="Unassembled WGS sequence"/>
</dbReference>
<evidence type="ECO:0000256" key="2">
    <source>
        <dbReference type="ARBA" id="ARBA00009387"/>
    </source>
</evidence>
<dbReference type="InterPro" id="IPR023346">
    <property type="entry name" value="Lysozyme-like_dom_sf"/>
</dbReference>
<dbReference type="AlphaFoldDB" id="A0A6M0QS62"/>
<keyword evidence="7" id="KW-1185">Reference proteome</keyword>
<gene>
    <name evidence="6" type="ORF">G4Z14_08135</name>
</gene>
<dbReference type="GO" id="GO:0008933">
    <property type="term" value="F:peptidoglycan lytic transglycosylase activity"/>
    <property type="evidence" value="ECO:0007669"/>
    <property type="project" value="InterPro"/>
</dbReference>
<comment type="similarity">
    <text evidence="2">Belongs to the virb1 family.</text>
</comment>
<evidence type="ECO:0000256" key="3">
    <source>
        <dbReference type="ARBA" id="ARBA00022729"/>
    </source>
</evidence>
<protein>
    <submittedName>
        <fullName evidence="6">Lytic transglycosylase domain-containing protein</fullName>
    </submittedName>
</protein>
<dbReference type="GO" id="GO:0000270">
    <property type="term" value="P:peptidoglycan metabolic process"/>
    <property type="evidence" value="ECO:0007669"/>
    <property type="project" value="InterPro"/>
</dbReference>
<comment type="similarity">
    <text evidence="1">Belongs to the transglycosylase Slt family.</text>
</comment>
<dbReference type="SUPFAM" id="SSF53955">
    <property type="entry name" value="Lysozyme-like"/>
    <property type="match status" value="1"/>
</dbReference>
<evidence type="ECO:0000259" key="5">
    <source>
        <dbReference type="Pfam" id="PF01464"/>
    </source>
</evidence>
<reference evidence="6 7" key="1">
    <citation type="submission" date="2020-02" db="EMBL/GenBank/DDBJ databases">
        <authorList>
            <person name="Chen W.-M."/>
        </authorList>
    </citation>
    <scope>NUCLEOTIDE SEQUENCE [LARGE SCALE GENOMIC DNA]</scope>
    <source>
        <strain evidence="6 7">KMS-5</strain>
    </source>
</reference>
<dbReference type="CDD" id="cd13401">
    <property type="entry name" value="Slt70-like"/>
    <property type="match status" value="1"/>
</dbReference>